<dbReference type="GO" id="GO:0000155">
    <property type="term" value="F:phosphorelay sensor kinase activity"/>
    <property type="evidence" value="ECO:0007669"/>
    <property type="project" value="InterPro"/>
</dbReference>
<keyword evidence="10" id="KW-0812">Transmembrane</keyword>
<gene>
    <name evidence="12" type="ORF">SAMN02746065_11687</name>
</gene>
<evidence type="ECO:0000256" key="5">
    <source>
        <dbReference type="ARBA" id="ARBA00022741"/>
    </source>
</evidence>
<reference evidence="12 13" key="1">
    <citation type="submission" date="2017-04" db="EMBL/GenBank/DDBJ databases">
        <authorList>
            <person name="Afonso C.L."/>
            <person name="Miller P.J."/>
            <person name="Scott M.A."/>
            <person name="Spackman E."/>
            <person name="Goraichik I."/>
            <person name="Dimitrov K.M."/>
            <person name="Suarez D.L."/>
            <person name="Swayne D.E."/>
        </authorList>
    </citation>
    <scope>NUCLEOTIDE SEQUENCE [LARGE SCALE GENOMIC DNA]</scope>
    <source>
        <strain evidence="12 13">DSM 3385</strain>
    </source>
</reference>
<dbReference type="SUPFAM" id="SSF55874">
    <property type="entry name" value="ATPase domain of HSP90 chaperone/DNA topoisomerase II/histidine kinase"/>
    <property type="match status" value="1"/>
</dbReference>
<feature type="compositionally biased region" description="Basic and acidic residues" evidence="9">
    <location>
        <begin position="566"/>
        <end position="580"/>
    </location>
</feature>
<dbReference type="PANTHER" id="PTHR43065:SF46">
    <property type="entry name" value="C4-DICARBOXYLATE TRANSPORT SENSOR PROTEIN DCTB"/>
    <property type="match status" value="1"/>
</dbReference>
<evidence type="ECO:0000313" key="12">
    <source>
        <dbReference type="EMBL" id="SMC94718.1"/>
    </source>
</evidence>
<dbReference type="SUPFAM" id="SSF47384">
    <property type="entry name" value="Homodimeric domain of signal transducing histidine kinase"/>
    <property type="match status" value="1"/>
</dbReference>
<evidence type="ECO:0000256" key="6">
    <source>
        <dbReference type="ARBA" id="ARBA00022777"/>
    </source>
</evidence>
<keyword evidence="7" id="KW-0067">ATP-binding</keyword>
<dbReference type="AlphaFoldDB" id="A0A1W2DCL0"/>
<dbReference type="Pfam" id="PF00512">
    <property type="entry name" value="HisKA"/>
    <property type="match status" value="1"/>
</dbReference>
<dbReference type="OrthoDB" id="9777714at2"/>
<dbReference type="InterPro" id="IPR003594">
    <property type="entry name" value="HATPase_dom"/>
</dbReference>
<keyword evidence="5" id="KW-0547">Nucleotide-binding</keyword>
<dbReference type="PANTHER" id="PTHR43065">
    <property type="entry name" value="SENSOR HISTIDINE KINASE"/>
    <property type="match status" value="1"/>
</dbReference>
<dbReference type="PRINTS" id="PR00344">
    <property type="entry name" value="BCTRLSENSOR"/>
</dbReference>
<dbReference type="Pfam" id="PF02518">
    <property type="entry name" value="HATPase_c"/>
    <property type="match status" value="1"/>
</dbReference>
<dbReference type="EC" id="2.7.13.3" evidence="2"/>
<evidence type="ECO:0000256" key="4">
    <source>
        <dbReference type="ARBA" id="ARBA00022679"/>
    </source>
</evidence>
<evidence type="ECO:0000256" key="3">
    <source>
        <dbReference type="ARBA" id="ARBA00022553"/>
    </source>
</evidence>
<evidence type="ECO:0000256" key="1">
    <source>
        <dbReference type="ARBA" id="ARBA00000085"/>
    </source>
</evidence>
<proteinExistence type="predicted"/>
<evidence type="ECO:0000256" key="2">
    <source>
        <dbReference type="ARBA" id="ARBA00012438"/>
    </source>
</evidence>
<dbReference type="SMART" id="SM00388">
    <property type="entry name" value="HisKA"/>
    <property type="match status" value="1"/>
</dbReference>
<evidence type="ECO:0000256" key="7">
    <source>
        <dbReference type="ARBA" id="ARBA00022840"/>
    </source>
</evidence>
<dbReference type="GO" id="GO:0005524">
    <property type="term" value="F:ATP binding"/>
    <property type="evidence" value="ECO:0007669"/>
    <property type="project" value="UniProtKB-KW"/>
</dbReference>
<dbReference type="InterPro" id="IPR004358">
    <property type="entry name" value="Sig_transdc_His_kin-like_C"/>
</dbReference>
<dbReference type="SMART" id="SM00387">
    <property type="entry name" value="HATPase_c"/>
    <property type="match status" value="1"/>
</dbReference>
<dbReference type="InterPro" id="IPR036890">
    <property type="entry name" value="HATPase_C_sf"/>
</dbReference>
<keyword evidence="10" id="KW-1133">Transmembrane helix</keyword>
<keyword evidence="13" id="KW-1185">Reference proteome</keyword>
<keyword evidence="8" id="KW-0902">Two-component regulatory system</keyword>
<dbReference type="Proteomes" id="UP000192418">
    <property type="component" value="Unassembled WGS sequence"/>
</dbReference>
<protein>
    <recommendedName>
        <fullName evidence="2">histidine kinase</fullName>
        <ecNumber evidence="2">2.7.13.3</ecNumber>
    </recommendedName>
</protein>
<feature type="transmembrane region" description="Helical" evidence="10">
    <location>
        <begin position="297"/>
        <end position="320"/>
    </location>
</feature>
<dbReference type="Gene3D" id="1.10.287.130">
    <property type="match status" value="1"/>
</dbReference>
<dbReference type="Gene3D" id="3.30.565.10">
    <property type="entry name" value="Histidine kinase-like ATPase, C-terminal domain"/>
    <property type="match status" value="1"/>
</dbReference>
<dbReference type="InterPro" id="IPR003661">
    <property type="entry name" value="HisK_dim/P_dom"/>
</dbReference>
<sequence length="580" mass="65390">MFKKCRIGVFLDRIYNSKKGAPEYYIVLRRIIITTMMVLTTLPLAMMIIVNHFQYRSHLRAELVSPIITMANKTKHSFELLLEARLSTVRFIATAYTYEELKDAHNIKRILSFLKNEFGGFVDLGLIGSDGILESYAGPYPLLGKNYAEQISFQETLIKGKYISNVFLGHRKFPHIVVAVQHLTDDGQTWILRATIDTDQFDNLIHSMGLESKSDAFLVDNQNVFQTNSKLYGNTLEKCPFEIPANRFDSHIVETKDPDGQNVLIASAGFRVANYTLVLVKPRSVVLQSWYALKTELFVVFAIGFTLILLTIIQITNSLVKRLRESDEKREKVMDELQHSQKLSSIGRLAAGVAHEINNPLAIINEKAGLINDLLDYSEAFKNQAKFRLLIASVLQSVDRCRTITHRLLGFAKRIDLKIEPMETNIVVKEVLGFLEREALYRKIDVRLKLFEELNTINSDKGQIQQVLLNLLTNAFAAVEDGGVIRIRTENFRVSGVRITVSDDGSGIPEDIIQHIFDPFFSTKKEKGTGLGLSISYGIIDKLGGTISVSSKVGQGSDFVITLPKTPEHSPEDEHEQEAH</sequence>
<keyword evidence="4" id="KW-0808">Transferase</keyword>
<dbReference type="InterPro" id="IPR005467">
    <property type="entry name" value="His_kinase_dom"/>
</dbReference>
<comment type="catalytic activity">
    <reaction evidence="1">
        <text>ATP + protein L-histidine = ADP + protein N-phospho-L-histidine.</text>
        <dbReference type="EC" id="2.7.13.3"/>
    </reaction>
</comment>
<dbReference type="RefSeq" id="WP_084070167.1">
    <property type="nucleotide sequence ID" value="NZ_FWXY01000016.1"/>
</dbReference>
<dbReference type="CDD" id="cd00082">
    <property type="entry name" value="HisKA"/>
    <property type="match status" value="1"/>
</dbReference>
<feature type="domain" description="Histidine kinase" evidence="11">
    <location>
        <begin position="352"/>
        <end position="567"/>
    </location>
</feature>
<dbReference type="EMBL" id="FWXY01000016">
    <property type="protein sequence ID" value="SMC94718.1"/>
    <property type="molecule type" value="Genomic_DNA"/>
</dbReference>
<evidence type="ECO:0000313" key="13">
    <source>
        <dbReference type="Proteomes" id="UP000192418"/>
    </source>
</evidence>
<evidence type="ECO:0000256" key="10">
    <source>
        <dbReference type="SAM" id="Phobius"/>
    </source>
</evidence>
<evidence type="ECO:0000256" key="9">
    <source>
        <dbReference type="SAM" id="MobiDB-lite"/>
    </source>
</evidence>
<keyword evidence="3" id="KW-0597">Phosphoprotein</keyword>
<dbReference type="InterPro" id="IPR036097">
    <property type="entry name" value="HisK_dim/P_sf"/>
</dbReference>
<keyword evidence="10" id="KW-0472">Membrane</keyword>
<evidence type="ECO:0000259" key="11">
    <source>
        <dbReference type="PROSITE" id="PS50109"/>
    </source>
</evidence>
<accession>A0A1W2DCL0</accession>
<organism evidence="12 13">
    <name type="scientific">Desulfocicer vacuolatum DSM 3385</name>
    <dbReference type="NCBI Taxonomy" id="1121400"/>
    <lineage>
        <taxon>Bacteria</taxon>
        <taxon>Pseudomonadati</taxon>
        <taxon>Thermodesulfobacteriota</taxon>
        <taxon>Desulfobacteria</taxon>
        <taxon>Desulfobacterales</taxon>
        <taxon>Desulfobacteraceae</taxon>
        <taxon>Desulfocicer</taxon>
    </lineage>
</organism>
<feature type="region of interest" description="Disordered" evidence="9">
    <location>
        <begin position="561"/>
        <end position="580"/>
    </location>
</feature>
<keyword evidence="6 12" id="KW-0418">Kinase</keyword>
<dbReference type="STRING" id="1121400.SAMN02746065_11687"/>
<name>A0A1W2DCL0_9BACT</name>
<evidence type="ECO:0000256" key="8">
    <source>
        <dbReference type="ARBA" id="ARBA00023012"/>
    </source>
</evidence>
<dbReference type="PROSITE" id="PS50109">
    <property type="entry name" value="HIS_KIN"/>
    <property type="match status" value="1"/>
</dbReference>
<feature type="transmembrane region" description="Helical" evidence="10">
    <location>
        <begin position="27"/>
        <end position="50"/>
    </location>
</feature>